<feature type="region of interest" description="Disordered" evidence="1">
    <location>
        <begin position="53"/>
        <end position="91"/>
    </location>
</feature>
<evidence type="ECO:0000256" key="1">
    <source>
        <dbReference type="SAM" id="MobiDB-lite"/>
    </source>
</evidence>
<protein>
    <recommendedName>
        <fullName evidence="4">Methyl-accepting chemotaxis protein</fullName>
    </recommendedName>
</protein>
<accession>A0ABU9DVR8</accession>
<dbReference type="RefSeq" id="WP_341419334.1">
    <property type="nucleotide sequence ID" value="NZ_JBBPCC010000027.1"/>
</dbReference>
<proteinExistence type="predicted"/>
<evidence type="ECO:0000313" key="3">
    <source>
        <dbReference type="Proteomes" id="UP001469365"/>
    </source>
</evidence>
<evidence type="ECO:0000313" key="2">
    <source>
        <dbReference type="EMBL" id="MEK8132207.1"/>
    </source>
</evidence>
<feature type="compositionally biased region" description="Basic residues" evidence="1">
    <location>
        <begin position="72"/>
        <end position="91"/>
    </location>
</feature>
<keyword evidence="3" id="KW-1185">Reference proteome</keyword>
<name>A0ABU9DVR8_9BACL</name>
<evidence type="ECO:0008006" key="4">
    <source>
        <dbReference type="Google" id="ProtNLM"/>
    </source>
</evidence>
<gene>
    <name evidence="2" type="ORF">WMW72_30345</name>
</gene>
<comment type="caution">
    <text evidence="2">The sequence shown here is derived from an EMBL/GenBank/DDBJ whole genome shotgun (WGS) entry which is preliminary data.</text>
</comment>
<reference evidence="2 3" key="1">
    <citation type="submission" date="2024-04" db="EMBL/GenBank/DDBJ databases">
        <title>draft genome sequnece of Paenibacillus filicis.</title>
        <authorList>
            <person name="Kim D.-U."/>
        </authorList>
    </citation>
    <scope>NUCLEOTIDE SEQUENCE [LARGE SCALE GENOMIC DNA]</scope>
    <source>
        <strain evidence="2 3">KACC14197</strain>
    </source>
</reference>
<sequence length="91" mass="10120">MMSRIPGVIRNVNEGLDELRGTMDKVNSLFQTAEQMSPVLMQIAQVVAEVRERAKPASRPLRLSEASGRSSGGRRTRSRRSAGRRQAPSKR</sequence>
<dbReference type="Proteomes" id="UP001469365">
    <property type="component" value="Unassembled WGS sequence"/>
</dbReference>
<dbReference type="EMBL" id="JBBPCC010000027">
    <property type="protein sequence ID" value="MEK8132207.1"/>
    <property type="molecule type" value="Genomic_DNA"/>
</dbReference>
<organism evidence="2 3">
    <name type="scientific">Paenibacillus filicis</name>
    <dbReference type="NCBI Taxonomy" id="669464"/>
    <lineage>
        <taxon>Bacteria</taxon>
        <taxon>Bacillati</taxon>
        <taxon>Bacillota</taxon>
        <taxon>Bacilli</taxon>
        <taxon>Bacillales</taxon>
        <taxon>Paenibacillaceae</taxon>
        <taxon>Paenibacillus</taxon>
    </lineage>
</organism>